<evidence type="ECO:0008006" key="3">
    <source>
        <dbReference type="Google" id="ProtNLM"/>
    </source>
</evidence>
<dbReference type="Proteomes" id="UP000515856">
    <property type="component" value="Chromosome"/>
</dbReference>
<sequence>MSIRKMKIQQGYIVYQIPAEEIVKLREADCFGNLCDSCNQTIEDTYYIPVLNWGMCKKCFDEWKETAIFYKEDTDFEELNIHWIEKWCDRLNISMTNTTFH</sequence>
<organism evidence="1 2">
    <name type="scientific">[Eubacterium] hominis</name>
    <dbReference type="NCBI Taxonomy" id="2764325"/>
    <lineage>
        <taxon>Bacteria</taxon>
        <taxon>Bacillati</taxon>
        <taxon>Bacillota</taxon>
        <taxon>Erysipelotrichia</taxon>
        <taxon>Erysipelotrichales</taxon>
        <taxon>Erysipelotrichaceae</taxon>
        <taxon>Amedibacillus</taxon>
    </lineage>
</organism>
<keyword evidence="2" id="KW-1185">Reference proteome</keyword>
<dbReference type="EMBL" id="CP060636">
    <property type="protein sequence ID" value="QNM13167.1"/>
    <property type="molecule type" value="Genomic_DNA"/>
</dbReference>
<reference evidence="1 2" key="1">
    <citation type="submission" date="2020-08" db="EMBL/GenBank/DDBJ databases">
        <authorList>
            <person name="Liu C."/>
            <person name="Sun Q."/>
        </authorList>
    </citation>
    <scope>NUCLEOTIDE SEQUENCE [LARGE SCALE GENOMIC DNA]</scope>
    <source>
        <strain evidence="1 2">NSJ-61</strain>
    </source>
</reference>
<evidence type="ECO:0000313" key="1">
    <source>
        <dbReference type="EMBL" id="QNM13167.1"/>
    </source>
</evidence>
<name>A0A7G9GQT5_9FIRM</name>
<evidence type="ECO:0000313" key="2">
    <source>
        <dbReference type="Proteomes" id="UP000515856"/>
    </source>
</evidence>
<dbReference type="KEGG" id="ehn:H9Q80_04240"/>
<accession>A0A7G9GQT5</accession>
<protein>
    <recommendedName>
        <fullName evidence="3">Demethylase</fullName>
    </recommendedName>
</protein>
<proteinExistence type="predicted"/>
<gene>
    <name evidence="1" type="ORF">H9Q80_04240</name>
</gene>
<dbReference type="AlphaFoldDB" id="A0A7G9GQT5"/>